<name>A0A392P9Y7_9FABA</name>
<keyword evidence="1" id="KW-0812">Transmembrane</keyword>
<keyword evidence="1" id="KW-0472">Membrane</keyword>
<gene>
    <name evidence="2" type="ORF">A2U01_0030023</name>
</gene>
<dbReference type="AlphaFoldDB" id="A0A392P9Y7"/>
<protein>
    <submittedName>
        <fullName evidence="2">Uncharacterized protein</fullName>
    </submittedName>
</protein>
<dbReference type="Proteomes" id="UP000265520">
    <property type="component" value="Unassembled WGS sequence"/>
</dbReference>
<evidence type="ECO:0000313" key="3">
    <source>
        <dbReference type="Proteomes" id="UP000265520"/>
    </source>
</evidence>
<proteinExistence type="predicted"/>
<reference evidence="2 3" key="1">
    <citation type="journal article" date="2018" name="Front. Plant Sci.">
        <title>Red Clover (Trifolium pratense) and Zigzag Clover (T. medium) - A Picture of Genomic Similarities and Differences.</title>
        <authorList>
            <person name="Dluhosova J."/>
            <person name="Istvanek J."/>
            <person name="Nedelnik J."/>
            <person name="Repkova J."/>
        </authorList>
    </citation>
    <scope>NUCLEOTIDE SEQUENCE [LARGE SCALE GENOMIC DNA]</scope>
    <source>
        <strain evidence="3">cv. 10/8</strain>
        <tissue evidence="2">Leaf</tissue>
    </source>
</reference>
<feature type="non-terminal residue" evidence="2">
    <location>
        <position position="1"/>
    </location>
</feature>
<organism evidence="2 3">
    <name type="scientific">Trifolium medium</name>
    <dbReference type="NCBI Taxonomy" id="97028"/>
    <lineage>
        <taxon>Eukaryota</taxon>
        <taxon>Viridiplantae</taxon>
        <taxon>Streptophyta</taxon>
        <taxon>Embryophyta</taxon>
        <taxon>Tracheophyta</taxon>
        <taxon>Spermatophyta</taxon>
        <taxon>Magnoliopsida</taxon>
        <taxon>eudicotyledons</taxon>
        <taxon>Gunneridae</taxon>
        <taxon>Pentapetalae</taxon>
        <taxon>rosids</taxon>
        <taxon>fabids</taxon>
        <taxon>Fabales</taxon>
        <taxon>Fabaceae</taxon>
        <taxon>Papilionoideae</taxon>
        <taxon>50 kb inversion clade</taxon>
        <taxon>NPAAA clade</taxon>
        <taxon>Hologalegina</taxon>
        <taxon>IRL clade</taxon>
        <taxon>Trifolieae</taxon>
        <taxon>Trifolium</taxon>
    </lineage>
</organism>
<sequence>PLDQGNGSDGQGVTLVRAVPSSQACYSCDSPSVSTIIIFLILFNNLSGTVVAGVLRLCNTVFWVLLKNSVEHSYACASTYECL</sequence>
<accession>A0A392P9Y7</accession>
<dbReference type="EMBL" id="LXQA010070855">
    <property type="protein sequence ID" value="MCI08941.1"/>
    <property type="molecule type" value="Genomic_DNA"/>
</dbReference>
<comment type="caution">
    <text evidence="2">The sequence shown here is derived from an EMBL/GenBank/DDBJ whole genome shotgun (WGS) entry which is preliminary data.</text>
</comment>
<evidence type="ECO:0000256" key="1">
    <source>
        <dbReference type="SAM" id="Phobius"/>
    </source>
</evidence>
<keyword evidence="3" id="KW-1185">Reference proteome</keyword>
<keyword evidence="1" id="KW-1133">Transmembrane helix</keyword>
<feature type="transmembrane region" description="Helical" evidence="1">
    <location>
        <begin position="36"/>
        <end position="58"/>
    </location>
</feature>
<evidence type="ECO:0000313" key="2">
    <source>
        <dbReference type="EMBL" id="MCI08941.1"/>
    </source>
</evidence>